<accession>A0ABS9DPN9</accession>
<keyword evidence="2" id="KW-1185">Reference proteome</keyword>
<dbReference type="RefSeq" id="WP_235724936.1">
    <property type="nucleotide sequence ID" value="NZ_JAKGCU010000018.1"/>
</dbReference>
<dbReference type="EMBL" id="JAKGCU010000018">
    <property type="protein sequence ID" value="MCF3940185.1"/>
    <property type="molecule type" value="Genomic_DNA"/>
</dbReference>
<reference evidence="1" key="1">
    <citation type="submission" date="2022-01" db="EMBL/GenBank/DDBJ databases">
        <title>Gordonia xiamenensis sp. nov., isolated from surface seawater in Xiamen.</title>
        <authorList>
            <person name="He Y.F."/>
        </authorList>
    </citation>
    <scope>NUCLEOTIDE SEQUENCE</scope>
    <source>
        <strain evidence="1">GW1C4-4</strain>
    </source>
</reference>
<sequence>MIRRMLGNRIVQICLVLGVLLVAVLLWLGFSALKVRGDLDGARDDASKARSLALDGDQDAAGQAADAAADKAQSASDWSHGIVWSAAASIPWLGDPLDSVAQMSDAVQSLATDVLVPSAQLASALNPAELRDGSTLDTGPLAEAEPQLAQVAATSSEIAAQVEAIDPSWLGVVSDAHTQLQEQVDEAAATMTGTHVASQLVPTMLGGDGPRNYFLAFQTPSEARGTGGLVGGFAILNARDGRVTIPTLGANSTFEHPVRPQIDLGPDYDAIYSSYRPYTDFRNNNLSANFPDAAKIWIANWKRQSGQQLDGAMALDPIALSYVLKVTGPVTLPDGETITADNVVPITLSTSYERFRGDSAERKLYLQSIAKAVVDQAVSSGGDTGALLEALGHGVQERRIMIYSTHPDEERILQSTELGHQISDTTAPYLQVAIGNAGGNKLDYYLRRDISYTAGECSGDTRESKVVVKLTNTLDDLTLSDYVIAPNGTVRNLPKGTNLSNVEMLTTKGSVVKEITVDGSSPMRVEQPLNGRPYVATAVQIPPGETVTIEMTLEEPTMARGEAVVPIQPLVDDPTVHVDVPVCGGSSSD</sequence>
<evidence type="ECO:0000313" key="2">
    <source>
        <dbReference type="Proteomes" id="UP001108089"/>
    </source>
</evidence>
<organism evidence="1 2">
    <name type="scientific">Gordonia tangerina</name>
    <dbReference type="NCBI Taxonomy" id="2911060"/>
    <lineage>
        <taxon>Bacteria</taxon>
        <taxon>Bacillati</taxon>
        <taxon>Actinomycetota</taxon>
        <taxon>Actinomycetes</taxon>
        <taxon>Mycobacteriales</taxon>
        <taxon>Gordoniaceae</taxon>
        <taxon>Gordonia</taxon>
    </lineage>
</organism>
<protein>
    <submittedName>
        <fullName evidence="1">DUF4012 domain-containing protein</fullName>
    </submittedName>
</protein>
<name>A0ABS9DPN9_9ACTN</name>
<comment type="caution">
    <text evidence="1">The sequence shown here is derived from an EMBL/GenBank/DDBJ whole genome shotgun (WGS) entry which is preliminary data.</text>
</comment>
<dbReference type="Proteomes" id="UP001108089">
    <property type="component" value="Unassembled WGS sequence"/>
</dbReference>
<evidence type="ECO:0000313" key="1">
    <source>
        <dbReference type="EMBL" id="MCF3940185.1"/>
    </source>
</evidence>
<gene>
    <name evidence="1" type="ORF">L1892_17565</name>
</gene>
<dbReference type="Pfam" id="PF13196">
    <property type="entry name" value="DUF4012"/>
    <property type="match status" value="1"/>
</dbReference>
<dbReference type="InterPro" id="IPR025101">
    <property type="entry name" value="DUF4012"/>
</dbReference>
<proteinExistence type="predicted"/>